<dbReference type="GO" id="GO:0005576">
    <property type="term" value="C:extracellular region"/>
    <property type="evidence" value="ECO:0007669"/>
    <property type="project" value="UniProtKB-SubCell"/>
</dbReference>
<evidence type="ECO:0000256" key="1">
    <source>
        <dbReference type="ARBA" id="ARBA00004613"/>
    </source>
</evidence>
<evidence type="ECO:0000256" key="6">
    <source>
        <dbReference type="SAM" id="SignalP"/>
    </source>
</evidence>
<dbReference type="Proteomes" id="UP001632037">
    <property type="component" value="Unassembled WGS sequence"/>
</dbReference>
<keyword evidence="4" id="KW-0378">Hydrolase</keyword>
<keyword evidence="3" id="KW-0964">Secreted</keyword>
<dbReference type="PANTHER" id="PTHR10340">
    <property type="entry name" value="SPHINGOMYELIN PHOSPHODIESTERASE"/>
    <property type="match status" value="1"/>
</dbReference>
<name>A0ABD3G9E3_9STRA</name>
<dbReference type="EMBL" id="JBIMZQ010000001">
    <property type="protein sequence ID" value="KAL3674665.1"/>
    <property type="molecule type" value="Genomic_DNA"/>
</dbReference>
<dbReference type="InterPro" id="IPR029052">
    <property type="entry name" value="Metallo-depent_PP-like"/>
</dbReference>
<dbReference type="InterPro" id="IPR004843">
    <property type="entry name" value="Calcineurin-like_PHP"/>
</dbReference>
<feature type="domain" description="Calcineurin-like phosphoesterase" evidence="7">
    <location>
        <begin position="42"/>
        <end position="291"/>
    </location>
</feature>
<accession>A0ABD3G9E3</accession>
<dbReference type="AlphaFoldDB" id="A0ABD3G9E3"/>
<evidence type="ECO:0000256" key="4">
    <source>
        <dbReference type="ARBA" id="ARBA00022801"/>
    </source>
</evidence>
<dbReference type="PANTHER" id="PTHR10340:SF57">
    <property type="entry name" value="METALLOPHOS DOMAIN-CONTAINING PROTEIN"/>
    <property type="match status" value="1"/>
</dbReference>
<dbReference type="Pfam" id="PF00149">
    <property type="entry name" value="Metallophos"/>
    <property type="match status" value="1"/>
</dbReference>
<feature type="chain" id="PRO_5044843279" description="Calcineurin-like phosphoesterase domain-containing protein" evidence="6">
    <location>
        <begin position="22"/>
        <end position="439"/>
    </location>
</feature>
<reference evidence="9 10" key="1">
    <citation type="submission" date="2024-09" db="EMBL/GenBank/DDBJ databases">
        <title>Genome sequencing and assembly of Phytophthora oleae, isolate VK10A, causative agent of rot of olive drupes.</title>
        <authorList>
            <person name="Conti Taguali S."/>
            <person name="Riolo M."/>
            <person name="La Spada F."/>
            <person name="Cacciola S.O."/>
            <person name="Dionisio G."/>
        </authorList>
    </citation>
    <scope>NUCLEOTIDE SEQUENCE [LARGE SCALE GENOMIC DNA]</scope>
    <source>
        <strain evidence="9 10">VK10A</strain>
    </source>
</reference>
<dbReference type="GO" id="GO:0016787">
    <property type="term" value="F:hydrolase activity"/>
    <property type="evidence" value="ECO:0007669"/>
    <property type="project" value="UniProtKB-KW"/>
</dbReference>
<keyword evidence="10" id="KW-1185">Reference proteome</keyword>
<comment type="subcellular location">
    <subcellularLocation>
        <location evidence="1">Secreted</location>
    </subcellularLocation>
</comment>
<keyword evidence="5" id="KW-0325">Glycoprotein</keyword>
<protein>
    <recommendedName>
        <fullName evidence="11">Calcineurin-like phosphoesterase domain-containing protein</fullName>
    </recommendedName>
</protein>
<evidence type="ECO:0000259" key="7">
    <source>
        <dbReference type="Pfam" id="PF00149"/>
    </source>
</evidence>
<gene>
    <name evidence="9" type="ORF">V7S43_000605</name>
</gene>
<organism evidence="9 10">
    <name type="scientific">Phytophthora oleae</name>
    <dbReference type="NCBI Taxonomy" id="2107226"/>
    <lineage>
        <taxon>Eukaryota</taxon>
        <taxon>Sar</taxon>
        <taxon>Stramenopiles</taxon>
        <taxon>Oomycota</taxon>
        <taxon>Peronosporomycetes</taxon>
        <taxon>Peronosporales</taxon>
        <taxon>Peronosporaceae</taxon>
        <taxon>Phytophthora</taxon>
    </lineage>
</organism>
<comment type="caution">
    <text evidence="9">The sequence shown here is derived from an EMBL/GenBank/DDBJ whole genome shotgun (WGS) entry which is preliminary data.</text>
</comment>
<feature type="signal peptide" evidence="6">
    <location>
        <begin position="1"/>
        <end position="21"/>
    </location>
</feature>
<proteinExistence type="inferred from homology"/>
<dbReference type="SUPFAM" id="SSF56300">
    <property type="entry name" value="Metallo-dependent phosphatases"/>
    <property type="match status" value="1"/>
</dbReference>
<evidence type="ECO:0000256" key="3">
    <source>
        <dbReference type="ARBA" id="ARBA00022525"/>
    </source>
</evidence>
<evidence type="ECO:0000256" key="2">
    <source>
        <dbReference type="ARBA" id="ARBA00008234"/>
    </source>
</evidence>
<keyword evidence="6" id="KW-0732">Signal</keyword>
<feature type="domain" description="Sphingomyelin phosphodiesterase C-terminal" evidence="8">
    <location>
        <begin position="307"/>
        <end position="435"/>
    </location>
</feature>
<evidence type="ECO:0008006" key="11">
    <source>
        <dbReference type="Google" id="ProtNLM"/>
    </source>
</evidence>
<dbReference type="InterPro" id="IPR045473">
    <property type="entry name" value="ASM_C"/>
</dbReference>
<dbReference type="Pfam" id="PF19272">
    <property type="entry name" value="ASMase_C"/>
    <property type="match status" value="1"/>
</dbReference>
<evidence type="ECO:0000259" key="8">
    <source>
        <dbReference type="Pfam" id="PF19272"/>
    </source>
</evidence>
<comment type="similarity">
    <text evidence="2">Belongs to the acid sphingomyelinase family.</text>
</comment>
<evidence type="ECO:0000313" key="9">
    <source>
        <dbReference type="EMBL" id="KAL3674665.1"/>
    </source>
</evidence>
<dbReference type="Gene3D" id="3.60.21.10">
    <property type="match status" value="1"/>
</dbReference>
<evidence type="ECO:0000256" key="5">
    <source>
        <dbReference type="ARBA" id="ARBA00023180"/>
    </source>
</evidence>
<sequence length="439" mass="49142">MMLVHELLAAVIFAGLEVGLSSHLRLSTSPSRVLASTGNVKHILHFSDVHLNISKSFNATESEAMVFEYGDDTPITLLTSALEFAKKLMPDPAFFLYTGDHVVHGDLTDDFVAETVKTNVQTMAHYYATENNDTSLDITALIGNADTAPGYTMAVTDPETETNPSITLISKAWQETLPKSNLDWFNHRGYLTYDLDEKLVVLTLNTVPYSPNHSPDTTNMSDPFGQFAWLNETLLELRNAGKFAYVVGHIPPIIDSYRGAQMWESEYIATYKSIVTQFADIIKAQFFAHVHSIEFPRTRSSGRCRACAVVMSAAISPIYGNNPAFMTWDFDATTYEVLDFTVYSSNISSENQELDWQPLFTASTEYGVSSLRTSELNAFVKRATSNSALLEQYYYNSKTQSYLQSSCMDASCRAKWLCTMQWFTTSEDFQACVAELELK</sequence>
<evidence type="ECO:0000313" key="10">
    <source>
        <dbReference type="Proteomes" id="UP001632037"/>
    </source>
</evidence>